<evidence type="ECO:0000256" key="2">
    <source>
        <dbReference type="ARBA" id="ARBA00006108"/>
    </source>
</evidence>
<feature type="region of interest" description="Disordered" evidence="10">
    <location>
        <begin position="1"/>
        <end position="26"/>
    </location>
</feature>
<keyword evidence="8" id="KW-0175">Coiled coil</keyword>
<keyword evidence="6" id="KW-0653">Protein transport</keyword>
<name>A0A7J6NXG0_PEROL</name>
<evidence type="ECO:0000256" key="3">
    <source>
        <dbReference type="ARBA" id="ARBA00009250"/>
    </source>
</evidence>
<dbReference type="GO" id="GO:0005765">
    <property type="term" value="C:lysosomal membrane"/>
    <property type="evidence" value="ECO:0007669"/>
    <property type="project" value="TreeGrafter"/>
</dbReference>
<feature type="region of interest" description="Disordered" evidence="10">
    <location>
        <begin position="482"/>
        <end position="501"/>
    </location>
</feature>
<dbReference type="GO" id="GO:0042144">
    <property type="term" value="P:vacuole fusion, non-autophagic"/>
    <property type="evidence" value="ECO:0007669"/>
    <property type="project" value="TreeGrafter"/>
</dbReference>
<dbReference type="GO" id="GO:0003779">
    <property type="term" value="F:actin binding"/>
    <property type="evidence" value="ECO:0007669"/>
    <property type="project" value="TreeGrafter"/>
</dbReference>
<dbReference type="SMART" id="SM00397">
    <property type="entry name" value="t_SNARE"/>
    <property type="match status" value="1"/>
</dbReference>
<dbReference type="GO" id="GO:0006886">
    <property type="term" value="P:intracellular protein transport"/>
    <property type="evidence" value="ECO:0007669"/>
    <property type="project" value="InterPro"/>
</dbReference>
<evidence type="ECO:0000256" key="8">
    <source>
        <dbReference type="ARBA" id="ARBA00023054"/>
    </source>
</evidence>
<feature type="region of interest" description="Disordered" evidence="10">
    <location>
        <begin position="446"/>
        <end position="471"/>
    </location>
</feature>
<keyword evidence="4" id="KW-0813">Transport</keyword>
<comment type="similarity">
    <text evidence="3">Belongs to the VPS16 family.</text>
</comment>
<dbReference type="GO" id="GO:0030897">
    <property type="term" value="C:HOPS complex"/>
    <property type="evidence" value="ECO:0007669"/>
    <property type="project" value="TreeGrafter"/>
</dbReference>
<evidence type="ECO:0000256" key="10">
    <source>
        <dbReference type="SAM" id="MobiDB-lite"/>
    </source>
</evidence>
<sequence>MDSRGYSGAAASSRMEEGRSHQEDRQRLMDSTEMLRDSSNQLRDAKKTALETEDIAVGVMSDLRSQREVISRTGNNLNEIDTNLATARRTISTMARRAMANRMVLTAIAIAIGLAILYIFYRKIAGGAHNRTDWYRVRELYACGNAGRLGEPGMAVSSMWMGARKADIFTEKNIVASDAFGGLVAVVRNDKVLQEVDSTSRPVIRVYTAAGSLLSCIPIPTKDVLALQWANYSPIDAPSSAAGSSTVLAVVSSDLTVALLSTTTTASHSDTSSCVIHRYTLPQDKLLREEGGVEMVRTWSDGMVMVTAAGRVHACIGWRSGLNLITLGNGPLPEGTRPVCVLPLEAPSRDSNDVRCLVSVEEVTNDSAAAIGVGASSGRLLLLDKNARQEEILTGALTVPTSSGAEQDGNVDFRRPLGVVISMAKSFSGHMVGLLSDSGRFRLLPTSPDLNPEYHQPPPPPESVQPTAHTGSLVITPGDVAAAQRRQPAVPPPTAENSDPFCPPLPSSVVDAASPMSTFTRVTVSWCGDDAVAIYVTDSRREKYSIFLGGTAPAFTADSSDYWVDPPFEFGHGVHLQSEADGLRVIDLDQTVLIQRVGPATEAVFGFGGSKSPPATLSYAYDRYAKSGDVRAELSVRALRGGKASTADLQRAVIGCIEAAVAETPPVTREARQRIEQLMRAAQFGRRFLQATPTAGGMAAISKAVVLAAAYVRVSSALAQAPIYMPASVAQLKLMSPRAVVSKVAERPGQQLLAFRCLPHQSLAASTGVSSNDPLKSSPTTLATMARLCVHYNRQAVASQLLLSLDHRGQQQQSEGPSGEVVPAASEQTVGLLLSLGSVPLALRKAVEVGSPDSIQRCIAAIIGSSVDMEDTANDIARACKEADLTPPENALVAALVLDRWREEQDRRSGVLRNDDSIKIILRDLVGSSAVAQHSAAVALRTAIAAPVAEASREEASGGGGRWWSRLGRSDRNSDQSRVLTRSDAADMFRNVGGEFSAVYGTTREASAQQSAVILQEESDLCRAQAQLERLSAMRGWTGAAGNKFVGLSMWETVRRLVTIGEIEEARGLLTKAKLLPEYNRRWWKVAVDALVNARRFSELAQMAEAAARSGGPPIGFEPIVALLLENQQFDLARGLVGKCKDMEQVASFYETLGMREEAMKAQQQAEQQRRSAIGGTSLLTGWSSTIAGAMRGGFTRS</sequence>
<dbReference type="Pfam" id="PF04840">
    <property type="entry name" value="Vps16_C"/>
    <property type="match status" value="1"/>
</dbReference>
<dbReference type="InterPro" id="IPR016534">
    <property type="entry name" value="VPS16"/>
</dbReference>
<dbReference type="PANTHER" id="PTHR12811:SF0">
    <property type="entry name" value="VACUOLAR PROTEIN SORTING-ASSOCIATED PROTEIN 16 HOMOLOG"/>
    <property type="match status" value="1"/>
</dbReference>
<dbReference type="Pfam" id="PF12352">
    <property type="entry name" value="V-SNARE_C"/>
    <property type="match status" value="1"/>
</dbReference>
<gene>
    <name evidence="13" type="primary">VPS16</name>
    <name evidence="13" type="ORF">FOZ60_002768</name>
</gene>
<evidence type="ECO:0000256" key="5">
    <source>
        <dbReference type="ARBA" id="ARBA00022692"/>
    </source>
</evidence>
<dbReference type="PANTHER" id="PTHR12811">
    <property type="entry name" value="VACUOLAR PROTEIN SORTING VPS16"/>
    <property type="match status" value="1"/>
</dbReference>
<evidence type="ECO:0000256" key="7">
    <source>
        <dbReference type="ARBA" id="ARBA00022989"/>
    </source>
</evidence>
<comment type="caution">
    <text evidence="13">The sequence shown here is derived from an EMBL/GenBank/DDBJ whole genome shotgun (WGS) entry which is preliminary data.</text>
</comment>
<evidence type="ECO:0000256" key="4">
    <source>
        <dbReference type="ARBA" id="ARBA00022448"/>
    </source>
</evidence>
<feature type="transmembrane region" description="Helical" evidence="11">
    <location>
        <begin position="103"/>
        <end position="121"/>
    </location>
</feature>
<dbReference type="InterPro" id="IPR038132">
    <property type="entry name" value="Vps16_C_sf"/>
</dbReference>
<keyword evidence="9 11" id="KW-0472">Membrane</keyword>
<dbReference type="InterPro" id="IPR006925">
    <property type="entry name" value="Vps16_C"/>
</dbReference>
<dbReference type="PROSITE" id="PS50192">
    <property type="entry name" value="T_SNARE"/>
    <property type="match status" value="1"/>
</dbReference>
<dbReference type="InterPro" id="IPR006926">
    <property type="entry name" value="Vps16_N"/>
</dbReference>
<feature type="domain" description="T-SNARE coiled-coil homology" evidence="12">
    <location>
        <begin position="32"/>
        <end position="94"/>
    </location>
</feature>
<evidence type="ECO:0000256" key="9">
    <source>
        <dbReference type="ARBA" id="ARBA00023136"/>
    </source>
</evidence>
<evidence type="ECO:0000313" key="14">
    <source>
        <dbReference type="Proteomes" id="UP000541610"/>
    </source>
</evidence>
<dbReference type="Pfam" id="PF04841">
    <property type="entry name" value="Vps16_N"/>
    <property type="match status" value="1"/>
</dbReference>
<reference evidence="13 14" key="1">
    <citation type="submission" date="2020-04" db="EMBL/GenBank/DDBJ databases">
        <title>Perkinsus olseni comparative genomics.</title>
        <authorList>
            <person name="Bogema D.R."/>
        </authorList>
    </citation>
    <scope>NUCLEOTIDE SEQUENCE [LARGE SCALE GENOMIC DNA]</scope>
    <source>
        <strain evidence="13">00978-12</strain>
    </source>
</reference>
<feature type="compositionally biased region" description="Basic and acidic residues" evidence="10">
    <location>
        <begin position="14"/>
        <end position="26"/>
    </location>
</feature>
<evidence type="ECO:0000259" key="12">
    <source>
        <dbReference type="PROSITE" id="PS50192"/>
    </source>
</evidence>
<comment type="similarity">
    <text evidence="2">Belongs to the VTI1 family.</text>
</comment>
<comment type="subcellular location">
    <subcellularLocation>
        <location evidence="1">Membrane</location>
        <topology evidence="1">Single-pass type IV membrane protein</topology>
    </subcellularLocation>
</comment>
<keyword evidence="7 11" id="KW-1133">Transmembrane helix</keyword>
<feature type="compositionally biased region" description="Low complexity" evidence="10">
    <location>
        <begin position="1"/>
        <end position="13"/>
    </location>
</feature>
<dbReference type="EMBL" id="JABANP010000150">
    <property type="protein sequence ID" value="KAF4688498.1"/>
    <property type="molecule type" value="Genomic_DNA"/>
</dbReference>
<dbReference type="AlphaFoldDB" id="A0A7J6NXG0"/>
<dbReference type="InterPro" id="IPR000727">
    <property type="entry name" value="T_SNARE_dom"/>
</dbReference>
<proteinExistence type="inferred from homology"/>
<accession>A0A7J6NXG0</accession>
<dbReference type="CDD" id="cd15862">
    <property type="entry name" value="SNARE_Vti1"/>
    <property type="match status" value="1"/>
</dbReference>
<keyword evidence="5 11" id="KW-0812">Transmembrane</keyword>
<dbReference type="Gene3D" id="1.20.5.110">
    <property type="match status" value="1"/>
</dbReference>
<dbReference type="OrthoDB" id="430637at2759"/>
<dbReference type="GO" id="GO:0016197">
    <property type="term" value="P:endosomal transport"/>
    <property type="evidence" value="ECO:0007669"/>
    <property type="project" value="TreeGrafter"/>
</dbReference>
<dbReference type="Gene3D" id="1.10.150.780">
    <property type="entry name" value="Vps16, C-terminal region"/>
    <property type="match status" value="1"/>
</dbReference>
<dbReference type="Proteomes" id="UP000541610">
    <property type="component" value="Unassembled WGS sequence"/>
</dbReference>
<evidence type="ECO:0000256" key="1">
    <source>
        <dbReference type="ARBA" id="ARBA00004211"/>
    </source>
</evidence>
<evidence type="ECO:0000256" key="6">
    <source>
        <dbReference type="ARBA" id="ARBA00022927"/>
    </source>
</evidence>
<protein>
    <submittedName>
        <fullName evidence="13">Vacuolar protein sorting-associated protein 16</fullName>
    </submittedName>
</protein>
<evidence type="ECO:0000313" key="13">
    <source>
        <dbReference type="EMBL" id="KAF4688498.1"/>
    </source>
</evidence>
<dbReference type="GO" id="GO:0005768">
    <property type="term" value="C:endosome"/>
    <property type="evidence" value="ECO:0007669"/>
    <property type="project" value="TreeGrafter"/>
</dbReference>
<evidence type="ECO:0000256" key="11">
    <source>
        <dbReference type="SAM" id="Phobius"/>
    </source>
</evidence>
<organism evidence="13 14">
    <name type="scientific">Perkinsus olseni</name>
    <name type="common">Perkinsus atlanticus</name>
    <dbReference type="NCBI Taxonomy" id="32597"/>
    <lineage>
        <taxon>Eukaryota</taxon>
        <taxon>Sar</taxon>
        <taxon>Alveolata</taxon>
        <taxon>Perkinsozoa</taxon>
        <taxon>Perkinsea</taxon>
        <taxon>Perkinsida</taxon>
        <taxon>Perkinsidae</taxon>
        <taxon>Perkinsus</taxon>
    </lineage>
</organism>
<dbReference type="FunFam" id="1.20.5.110:FF:000002">
    <property type="entry name" value="Vesicle transport through interaction with t-SNAREsB"/>
    <property type="match status" value="1"/>
</dbReference>
<dbReference type="SUPFAM" id="SSF58038">
    <property type="entry name" value="SNARE fusion complex"/>
    <property type="match status" value="1"/>
</dbReference>